<dbReference type="PROSITE" id="PS51186">
    <property type="entry name" value="GNAT"/>
    <property type="match status" value="1"/>
</dbReference>
<dbReference type="Pfam" id="PF00583">
    <property type="entry name" value="Acetyltransf_1"/>
    <property type="match status" value="1"/>
</dbReference>
<evidence type="ECO:0000313" key="5">
    <source>
        <dbReference type="Proteomes" id="UP000431080"/>
    </source>
</evidence>
<protein>
    <submittedName>
        <fullName evidence="4">GNAT family N-acetyltransferase</fullName>
    </submittedName>
</protein>
<dbReference type="Gene3D" id="3.40.630.30">
    <property type="match status" value="1"/>
</dbReference>
<evidence type="ECO:0000259" key="3">
    <source>
        <dbReference type="PROSITE" id="PS51186"/>
    </source>
</evidence>
<dbReference type="PANTHER" id="PTHR43877">
    <property type="entry name" value="AMINOALKYLPHOSPHONATE N-ACETYLTRANSFERASE-RELATED-RELATED"/>
    <property type="match status" value="1"/>
</dbReference>
<reference evidence="4 5" key="1">
    <citation type="submission" date="2019-10" db="EMBL/GenBank/DDBJ databases">
        <authorList>
            <person name="Nie G."/>
            <person name="Ming H."/>
            <person name="Yi B."/>
        </authorList>
    </citation>
    <scope>NUCLEOTIDE SEQUENCE [LARGE SCALE GENOMIC DNA]</scope>
    <source>
        <strain evidence="4 5">CFH 90414</strain>
    </source>
</reference>
<name>A0A6I2FAN1_9MICO</name>
<dbReference type="InterPro" id="IPR016181">
    <property type="entry name" value="Acyl_CoA_acyltransferase"/>
</dbReference>
<gene>
    <name evidence="4" type="ORF">GE115_06210</name>
</gene>
<dbReference type="GO" id="GO:0016747">
    <property type="term" value="F:acyltransferase activity, transferring groups other than amino-acyl groups"/>
    <property type="evidence" value="ECO:0007669"/>
    <property type="project" value="InterPro"/>
</dbReference>
<evidence type="ECO:0000313" key="4">
    <source>
        <dbReference type="EMBL" id="MRG59466.1"/>
    </source>
</evidence>
<sequence length="190" mass="20337">MSRPEARTATAVPVRPATETDAAALAVLAAETFPLACPPHTTRAAMDAFVAEHLSAERFKGYVADPSRLVLVARGAGAARLVGYTMLVFGEPHDADVAAAIRLRPTVELSKCYALPGVHGSGVSSTLMAASLDAARARADGAPAGIWLGVNQENLRAQRFYGKHGFERVGTKRFLVGERWEDDYVYERAL</sequence>
<evidence type="ECO:0000256" key="2">
    <source>
        <dbReference type="ARBA" id="ARBA00023315"/>
    </source>
</evidence>
<keyword evidence="2" id="KW-0012">Acyltransferase</keyword>
<dbReference type="EMBL" id="WJIF01000003">
    <property type="protein sequence ID" value="MRG59466.1"/>
    <property type="molecule type" value="Genomic_DNA"/>
</dbReference>
<comment type="caution">
    <text evidence="4">The sequence shown here is derived from an EMBL/GenBank/DDBJ whole genome shotgun (WGS) entry which is preliminary data.</text>
</comment>
<accession>A0A6I2FAN1</accession>
<feature type="domain" description="N-acetyltransferase" evidence="3">
    <location>
        <begin position="12"/>
        <end position="190"/>
    </location>
</feature>
<dbReference type="InterPro" id="IPR050832">
    <property type="entry name" value="Bact_Acetyltransf"/>
</dbReference>
<evidence type="ECO:0000256" key="1">
    <source>
        <dbReference type="ARBA" id="ARBA00022679"/>
    </source>
</evidence>
<organism evidence="4 5">
    <name type="scientific">Agromyces agglutinans</name>
    <dbReference type="NCBI Taxonomy" id="2662258"/>
    <lineage>
        <taxon>Bacteria</taxon>
        <taxon>Bacillati</taxon>
        <taxon>Actinomycetota</taxon>
        <taxon>Actinomycetes</taxon>
        <taxon>Micrococcales</taxon>
        <taxon>Microbacteriaceae</taxon>
        <taxon>Agromyces</taxon>
    </lineage>
</organism>
<keyword evidence="1 4" id="KW-0808">Transferase</keyword>
<proteinExistence type="predicted"/>
<keyword evidence="5" id="KW-1185">Reference proteome</keyword>
<dbReference type="Proteomes" id="UP000431080">
    <property type="component" value="Unassembled WGS sequence"/>
</dbReference>
<dbReference type="SUPFAM" id="SSF55729">
    <property type="entry name" value="Acyl-CoA N-acyltransferases (Nat)"/>
    <property type="match status" value="1"/>
</dbReference>
<dbReference type="AlphaFoldDB" id="A0A6I2FAN1"/>
<dbReference type="InterPro" id="IPR000182">
    <property type="entry name" value="GNAT_dom"/>
</dbReference>